<name>A0AC60PQ65_IXOPE</name>
<proteinExistence type="predicted"/>
<sequence>MMSSRTLLLAALVLAALCCLATAQYGGYGGFGGNRGGYGGGGYGGYGGNRGAKFSPSNLARALNGGLDLLITSRYRDDPEMRDAEAEAHRRRREQPGASAAEAEAKQKATIEVDKHDEIEFVPQCSGLNDPIHVATAMTLAQLTLVWEEDKFLAIVPDVRLHPVTMENADSDILDMAPTDVRNRVKNRFEHHLDAIILPGFSVVGLDSASVS</sequence>
<dbReference type="EMBL" id="JABSTQ010010202">
    <property type="protein sequence ID" value="KAG0422621.1"/>
    <property type="molecule type" value="Genomic_DNA"/>
</dbReference>
<protein>
    <submittedName>
        <fullName evidence="1">Uncharacterized protein</fullName>
    </submittedName>
</protein>
<dbReference type="Proteomes" id="UP000805193">
    <property type="component" value="Unassembled WGS sequence"/>
</dbReference>
<keyword evidence="2" id="KW-1185">Reference proteome</keyword>
<evidence type="ECO:0000313" key="1">
    <source>
        <dbReference type="EMBL" id="KAG0422621.1"/>
    </source>
</evidence>
<reference evidence="1 2" key="1">
    <citation type="journal article" date="2020" name="Cell">
        <title>Large-Scale Comparative Analyses of Tick Genomes Elucidate Their Genetic Diversity and Vector Capacities.</title>
        <authorList>
            <consortium name="Tick Genome and Microbiome Consortium (TIGMIC)"/>
            <person name="Jia N."/>
            <person name="Wang J."/>
            <person name="Shi W."/>
            <person name="Du L."/>
            <person name="Sun Y."/>
            <person name="Zhan W."/>
            <person name="Jiang J.F."/>
            <person name="Wang Q."/>
            <person name="Zhang B."/>
            <person name="Ji P."/>
            <person name="Bell-Sakyi L."/>
            <person name="Cui X.M."/>
            <person name="Yuan T.T."/>
            <person name="Jiang B.G."/>
            <person name="Yang W.F."/>
            <person name="Lam T.T."/>
            <person name="Chang Q.C."/>
            <person name="Ding S.J."/>
            <person name="Wang X.J."/>
            <person name="Zhu J.G."/>
            <person name="Ruan X.D."/>
            <person name="Zhao L."/>
            <person name="Wei J.T."/>
            <person name="Ye R.Z."/>
            <person name="Que T.C."/>
            <person name="Du C.H."/>
            <person name="Zhou Y.H."/>
            <person name="Cheng J.X."/>
            <person name="Dai P.F."/>
            <person name="Guo W.B."/>
            <person name="Han X.H."/>
            <person name="Huang E.J."/>
            <person name="Li L.F."/>
            <person name="Wei W."/>
            <person name="Gao Y.C."/>
            <person name="Liu J.Z."/>
            <person name="Shao H.Z."/>
            <person name="Wang X."/>
            <person name="Wang C.C."/>
            <person name="Yang T.C."/>
            <person name="Huo Q.B."/>
            <person name="Li W."/>
            <person name="Chen H.Y."/>
            <person name="Chen S.E."/>
            <person name="Zhou L.G."/>
            <person name="Ni X.B."/>
            <person name="Tian J.H."/>
            <person name="Sheng Y."/>
            <person name="Liu T."/>
            <person name="Pan Y.S."/>
            <person name="Xia L.Y."/>
            <person name="Li J."/>
            <person name="Zhao F."/>
            <person name="Cao W.C."/>
        </authorList>
    </citation>
    <scope>NUCLEOTIDE SEQUENCE [LARGE SCALE GENOMIC DNA]</scope>
    <source>
        <strain evidence="1">Iper-2018</strain>
    </source>
</reference>
<comment type="caution">
    <text evidence="1">The sequence shown here is derived from an EMBL/GenBank/DDBJ whole genome shotgun (WGS) entry which is preliminary data.</text>
</comment>
<evidence type="ECO:0000313" key="2">
    <source>
        <dbReference type="Proteomes" id="UP000805193"/>
    </source>
</evidence>
<gene>
    <name evidence="1" type="ORF">HPB47_001580</name>
</gene>
<organism evidence="1 2">
    <name type="scientific">Ixodes persulcatus</name>
    <name type="common">Taiga tick</name>
    <dbReference type="NCBI Taxonomy" id="34615"/>
    <lineage>
        <taxon>Eukaryota</taxon>
        <taxon>Metazoa</taxon>
        <taxon>Ecdysozoa</taxon>
        <taxon>Arthropoda</taxon>
        <taxon>Chelicerata</taxon>
        <taxon>Arachnida</taxon>
        <taxon>Acari</taxon>
        <taxon>Parasitiformes</taxon>
        <taxon>Ixodida</taxon>
        <taxon>Ixodoidea</taxon>
        <taxon>Ixodidae</taxon>
        <taxon>Ixodinae</taxon>
        <taxon>Ixodes</taxon>
    </lineage>
</organism>
<accession>A0AC60PQ65</accession>